<gene>
    <name evidence="2" type="ORF">VCO01S_25020</name>
</gene>
<sequence>MTKKMCKFNRRTIEGSLGAIYSIVAEPKFVCRSCARVAGSGENLCKPSPIPPQACRNKIAGPILEPAVDDCVLLAEAKATNTITEISSAKNKSAKKKSIKPQIEVAESAEQDATTDEGVQYQLSNKQLKKQLSKQRKMLKKQEKMHKKLNKILRKEKKLTKKRSKLDAHLNEVVEATSIRAASNHLH</sequence>
<dbReference type="RefSeq" id="WP_244311415.1">
    <property type="nucleotide sequence ID" value="NZ_BJLH01000011.1"/>
</dbReference>
<proteinExistence type="predicted"/>
<evidence type="ECO:0000313" key="3">
    <source>
        <dbReference type="Proteomes" id="UP000318242"/>
    </source>
</evidence>
<evidence type="ECO:0000313" key="2">
    <source>
        <dbReference type="EMBL" id="GEA61309.1"/>
    </source>
</evidence>
<dbReference type="Proteomes" id="UP000318242">
    <property type="component" value="Unassembled WGS sequence"/>
</dbReference>
<protein>
    <submittedName>
        <fullName evidence="2">Uncharacterized protein</fullName>
    </submittedName>
</protein>
<dbReference type="EMBL" id="BJLH01000011">
    <property type="protein sequence ID" value="GEA61309.1"/>
    <property type="molecule type" value="Genomic_DNA"/>
</dbReference>
<keyword evidence="1" id="KW-0175">Coiled coil</keyword>
<feature type="coiled-coil region" evidence="1">
    <location>
        <begin position="125"/>
        <end position="159"/>
    </location>
</feature>
<keyword evidence="3" id="KW-1185">Reference proteome</keyword>
<comment type="caution">
    <text evidence="2">The sequence shown here is derived from an EMBL/GenBank/DDBJ whole genome shotgun (WGS) entry which is preliminary data.</text>
</comment>
<dbReference type="AlphaFoldDB" id="A0A4Y3IP84"/>
<evidence type="ECO:0000256" key="1">
    <source>
        <dbReference type="SAM" id="Coils"/>
    </source>
</evidence>
<accession>A0A4Y3IP84</accession>
<name>A0A4Y3IP84_9VIBR</name>
<reference evidence="2 3" key="1">
    <citation type="submission" date="2019-06" db="EMBL/GenBank/DDBJ databases">
        <title>Whole genome shotgun sequence of Vibrio comitans NBRC 102076.</title>
        <authorList>
            <person name="Hosoyama A."/>
            <person name="Uohara A."/>
            <person name="Ohji S."/>
            <person name="Ichikawa N."/>
        </authorList>
    </citation>
    <scope>NUCLEOTIDE SEQUENCE [LARGE SCALE GENOMIC DNA]</scope>
    <source>
        <strain evidence="2 3">NBRC 102076</strain>
    </source>
</reference>
<organism evidence="2 3">
    <name type="scientific">Vibrio comitans NBRC 102076</name>
    <dbReference type="NCBI Taxonomy" id="1219078"/>
    <lineage>
        <taxon>Bacteria</taxon>
        <taxon>Pseudomonadati</taxon>
        <taxon>Pseudomonadota</taxon>
        <taxon>Gammaproteobacteria</taxon>
        <taxon>Vibrionales</taxon>
        <taxon>Vibrionaceae</taxon>
        <taxon>Vibrio</taxon>
    </lineage>
</organism>